<evidence type="ECO:0000256" key="2">
    <source>
        <dbReference type="ARBA" id="ARBA00022884"/>
    </source>
</evidence>
<dbReference type="GO" id="GO:0005634">
    <property type="term" value="C:nucleus"/>
    <property type="evidence" value="ECO:0007669"/>
    <property type="project" value="UniProtKB-SubCell"/>
</dbReference>
<organism evidence="6 7">
    <name type="scientific">Urochloa decumbens</name>
    <dbReference type="NCBI Taxonomy" id="240449"/>
    <lineage>
        <taxon>Eukaryota</taxon>
        <taxon>Viridiplantae</taxon>
        <taxon>Streptophyta</taxon>
        <taxon>Embryophyta</taxon>
        <taxon>Tracheophyta</taxon>
        <taxon>Spermatophyta</taxon>
        <taxon>Magnoliopsida</taxon>
        <taxon>Liliopsida</taxon>
        <taxon>Poales</taxon>
        <taxon>Poaceae</taxon>
        <taxon>PACMAD clade</taxon>
        <taxon>Panicoideae</taxon>
        <taxon>Panicodae</taxon>
        <taxon>Paniceae</taxon>
        <taxon>Melinidinae</taxon>
        <taxon>Urochloa</taxon>
    </lineage>
</organism>
<evidence type="ECO:0000256" key="4">
    <source>
        <dbReference type="SAM" id="MobiDB-lite"/>
    </source>
</evidence>
<keyword evidence="3" id="KW-0539">Nucleus</keyword>
<dbReference type="PROSITE" id="PS50174">
    <property type="entry name" value="G_PATCH"/>
    <property type="match status" value="1"/>
</dbReference>
<dbReference type="SMART" id="SM00443">
    <property type="entry name" value="G_patch"/>
    <property type="match status" value="1"/>
</dbReference>
<dbReference type="EMBL" id="OZ075129">
    <property type="protein sequence ID" value="CAL4965539.1"/>
    <property type="molecule type" value="Genomic_DNA"/>
</dbReference>
<dbReference type="InterPro" id="IPR000467">
    <property type="entry name" value="G_patch_dom"/>
</dbReference>
<feature type="region of interest" description="Disordered" evidence="4">
    <location>
        <begin position="1"/>
        <end position="32"/>
    </location>
</feature>
<accession>A0ABC8ZT93</accession>
<evidence type="ECO:0000256" key="3">
    <source>
        <dbReference type="ARBA" id="ARBA00023242"/>
    </source>
</evidence>
<dbReference type="CDD" id="cd16074">
    <property type="entry name" value="OCRE"/>
    <property type="match status" value="1"/>
</dbReference>
<dbReference type="PANTHER" id="PTHR13948">
    <property type="entry name" value="RNA-BINDING PROTEIN"/>
    <property type="match status" value="1"/>
</dbReference>
<reference evidence="7" key="1">
    <citation type="submission" date="2024-06" db="EMBL/GenBank/DDBJ databases">
        <authorList>
            <person name="Ryan C."/>
        </authorList>
    </citation>
    <scope>NUCLEOTIDE SEQUENCE [LARGE SCALE GENOMIC DNA]</scope>
</reference>
<dbReference type="PANTHER" id="PTHR13948:SF38">
    <property type="entry name" value="D111_G-PATCH DOMAIN-CONTAINING PROTEIN"/>
    <property type="match status" value="1"/>
</dbReference>
<feature type="compositionally biased region" description="Basic and acidic residues" evidence="4">
    <location>
        <begin position="399"/>
        <end position="408"/>
    </location>
</feature>
<dbReference type="GO" id="GO:0003723">
    <property type="term" value="F:RNA binding"/>
    <property type="evidence" value="ECO:0007669"/>
    <property type="project" value="UniProtKB-KW"/>
</dbReference>
<evidence type="ECO:0000313" key="6">
    <source>
        <dbReference type="EMBL" id="CAL4965539.1"/>
    </source>
</evidence>
<feature type="compositionally biased region" description="Basic and acidic residues" evidence="4">
    <location>
        <begin position="1"/>
        <end position="14"/>
    </location>
</feature>
<sequence length="507" mass="55783">MCRLARGSEQEPRPVGDPSPRMRQHATRPSRLEARAEALAYRTRRAARPYPVRRTAAMEGSGGGGDAAEGAGAGFEWDADSQLYYHASTGFYHDPVAGWYYSSRDGQYYIYENGNYMPLTTDLGNEPTADGPHDEANQDVLESSSGWEPSIPDGENEIPGPPSEWMEETLINLYLSGYSNREVNAEHSLGNTHTIEVDKTETTGNKVSSLTSDNASASLNAVLQQVEDETETEDSTAVDESLGEEEEKWLAQYGQVERVNGDLPLPPSIDIWDWYVVQDHVSNGQPVSRLVGCLSRGSSKLHPSLPARGGRLRTASVSEVHLDLVRVSTGKLYRLRNPSRKYLASLSAYDSSNPTKDWGFPDIYANPDINLNKQSSAQCQSEPADESSVREGVSAANGKEQKTKAYRDRAAERRNLHRGLGIGPGQKQSNIISFDEYEESIDDINSMGTASVDMNFRSSGLHSAKRIMENMGWKEGEALGKSRKGIVEPIQPIINKHGAGLGWNQTR</sequence>
<feature type="region of interest" description="Disordered" evidence="4">
    <location>
        <begin position="375"/>
        <end position="408"/>
    </location>
</feature>
<proteinExistence type="predicted"/>
<feature type="region of interest" description="Disordered" evidence="4">
    <location>
        <begin position="124"/>
        <end position="161"/>
    </location>
</feature>
<name>A0ABC8ZT93_9POAL</name>
<reference evidence="6 7" key="2">
    <citation type="submission" date="2024-10" db="EMBL/GenBank/DDBJ databases">
        <authorList>
            <person name="Ryan C."/>
        </authorList>
    </citation>
    <scope>NUCLEOTIDE SEQUENCE [LARGE SCALE GENOMIC DNA]</scope>
</reference>
<evidence type="ECO:0000259" key="5">
    <source>
        <dbReference type="PROSITE" id="PS50174"/>
    </source>
</evidence>
<dbReference type="Pfam" id="PF01585">
    <property type="entry name" value="G-patch"/>
    <property type="match status" value="1"/>
</dbReference>
<dbReference type="Pfam" id="PF17780">
    <property type="entry name" value="OCRE"/>
    <property type="match status" value="1"/>
</dbReference>
<comment type="subcellular location">
    <subcellularLocation>
        <location evidence="1">Nucleus</location>
    </subcellularLocation>
</comment>
<keyword evidence="7" id="KW-1185">Reference proteome</keyword>
<keyword evidence="2" id="KW-0694">RNA-binding</keyword>
<gene>
    <name evidence="6" type="ORF">URODEC1_LOCUS47272</name>
</gene>
<protein>
    <recommendedName>
        <fullName evidence="5">G-patch domain-containing protein</fullName>
    </recommendedName>
</protein>
<feature type="domain" description="G-patch" evidence="5">
    <location>
        <begin position="460"/>
        <end position="506"/>
    </location>
</feature>
<dbReference type="AlphaFoldDB" id="A0ABC8ZT93"/>
<dbReference type="InterPro" id="IPR041591">
    <property type="entry name" value="OCRE"/>
</dbReference>
<dbReference type="Proteomes" id="UP001497457">
    <property type="component" value="Chromosome 19rd"/>
</dbReference>
<evidence type="ECO:0000256" key="1">
    <source>
        <dbReference type="ARBA" id="ARBA00004123"/>
    </source>
</evidence>
<evidence type="ECO:0000313" key="7">
    <source>
        <dbReference type="Proteomes" id="UP001497457"/>
    </source>
</evidence>